<dbReference type="CDD" id="cd06222">
    <property type="entry name" value="RNase_H_like"/>
    <property type="match status" value="1"/>
</dbReference>
<feature type="domain" description="RNase H type-1" evidence="1">
    <location>
        <begin position="70"/>
        <end position="192"/>
    </location>
</feature>
<proteinExistence type="predicted"/>
<dbReference type="InterPro" id="IPR036397">
    <property type="entry name" value="RNaseH_sf"/>
</dbReference>
<evidence type="ECO:0000313" key="3">
    <source>
        <dbReference type="Proteomes" id="UP001459277"/>
    </source>
</evidence>
<keyword evidence="3" id="KW-1185">Reference proteome</keyword>
<evidence type="ECO:0000313" key="2">
    <source>
        <dbReference type="EMBL" id="KAL0005237.1"/>
    </source>
</evidence>
<evidence type="ECO:0000259" key="1">
    <source>
        <dbReference type="Pfam" id="PF13456"/>
    </source>
</evidence>
<dbReference type="AlphaFoldDB" id="A0AAW2D5Z4"/>
<sequence length="201" mass="22581">MELFATTAWYIWCRRNKMRVSEPVVPMSSVAGEAYQYLATYQSGQPRPVRLAKRKNIKWKPPSTGMYKTNFDNAVFEESGEAGIGVIIRNSRGKVMASLAEKILKPSSVETVELLAARRAVILVQELGFKNSIFEGDSETVINSLRNGDRLKSFIGHLVQDTLSDVNSLRSWSFFHIGRQDNAVAHVLAKRARLSFILIFG</sequence>
<dbReference type="InterPro" id="IPR012337">
    <property type="entry name" value="RNaseH-like_sf"/>
</dbReference>
<dbReference type="Proteomes" id="UP001459277">
    <property type="component" value="Unassembled WGS sequence"/>
</dbReference>
<dbReference type="SUPFAM" id="SSF53098">
    <property type="entry name" value="Ribonuclease H-like"/>
    <property type="match status" value="1"/>
</dbReference>
<dbReference type="PANTHER" id="PTHR47074:SF48">
    <property type="entry name" value="POLYNUCLEOTIDYL TRANSFERASE, RIBONUCLEASE H-LIKE SUPERFAMILY PROTEIN"/>
    <property type="match status" value="1"/>
</dbReference>
<dbReference type="GO" id="GO:0004523">
    <property type="term" value="F:RNA-DNA hybrid ribonuclease activity"/>
    <property type="evidence" value="ECO:0007669"/>
    <property type="project" value="InterPro"/>
</dbReference>
<protein>
    <recommendedName>
        <fullName evidence="1">RNase H type-1 domain-containing protein</fullName>
    </recommendedName>
</protein>
<dbReference type="GO" id="GO:0003676">
    <property type="term" value="F:nucleic acid binding"/>
    <property type="evidence" value="ECO:0007669"/>
    <property type="project" value="InterPro"/>
</dbReference>
<comment type="caution">
    <text evidence="2">The sequence shown here is derived from an EMBL/GenBank/DDBJ whole genome shotgun (WGS) entry which is preliminary data.</text>
</comment>
<dbReference type="Pfam" id="PF13456">
    <property type="entry name" value="RVT_3"/>
    <property type="match status" value="1"/>
</dbReference>
<dbReference type="InterPro" id="IPR044730">
    <property type="entry name" value="RNase_H-like_dom_plant"/>
</dbReference>
<dbReference type="Gene3D" id="3.30.420.10">
    <property type="entry name" value="Ribonuclease H-like superfamily/Ribonuclease H"/>
    <property type="match status" value="1"/>
</dbReference>
<accession>A0AAW2D5Z4</accession>
<dbReference type="EMBL" id="JAZDWU010000004">
    <property type="protein sequence ID" value="KAL0005237.1"/>
    <property type="molecule type" value="Genomic_DNA"/>
</dbReference>
<dbReference type="InterPro" id="IPR052929">
    <property type="entry name" value="RNase_H-like_EbsB-rel"/>
</dbReference>
<reference evidence="2 3" key="1">
    <citation type="submission" date="2024-01" db="EMBL/GenBank/DDBJ databases">
        <title>A telomere-to-telomere, gap-free genome of sweet tea (Lithocarpus litseifolius).</title>
        <authorList>
            <person name="Zhou J."/>
        </authorList>
    </citation>
    <scope>NUCLEOTIDE SEQUENCE [LARGE SCALE GENOMIC DNA]</scope>
    <source>
        <strain evidence="2">Zhou-2022a</strain>
        <tissue evidence="2">Leaf</tissue>
    </source>
</reference>
<gene>
    <name evidence="2" type="ORF">SO802_012798</name>
</gene>
<organism evidence="2 3">
    <name type="scientific">Lithocarpus litseifolius</name>
    <dbReference type="NCBI Taxonomy" id="425828"/>
    <lineage>
        <taxon>Eukaryota</taxon>
        <taxon>Viridiplantae</taxon>
        <taxon>Streptophyta</taxon>
        <taxon>Embryophyta</taxon>
        <taxon>Tracheophyta</taxon>
        <taxon>Spermatophyta</taxon>
        <taxon>Magnoliopsida</taxon>
        <taxon>eudicotyledons</taxon>
        <taxon>Gunneridae</taxon>
        <taxon>Pentapetalae</taxon>
        <taxon>rosids</taxon>
        <taxon>fabids</taxon>
        <taxon>Fagales</taxon>
        <taxon>Fagaceae</taxon>
        <taxon>Lithocarpus</taxon>
    </lineage>
</organism>
<name>A0AAW2D5Z4_9ROSI</name>
<dbReference type="InterPro" id="IPR002156">
    <property type="entry name" value="RNaseH_domain"/>
</dbReference>
<dbReference type="PANTHER" id="PTHR47074">
    <property type="entry name" value="BNAC02G40300D PROTEIN"/>
    <property type="match status" value="1"/>
</dbReference>